<dbReference type="EMBL" id="JAINDJ010000002">
    <property type="protein sequence ID" value="KAG9456502.1"/>
    <property type="molecule type" value="Genomic_DNA"/>
</dbReference>
<protein>
    <recommendedName>
        <fullName evidence="2">histone acetyltransferase</fullName>
        <ecNumber evidence="2">2.3.1.48</ecNumber>
    </recommendedName>
</protein>
<evidence type="ECO:0000256" key="2">
    <source>
        <dbReference type="ARBA" id="ARBA00013184"/>
    </source>
</evidence>
<dbReference type="InterPro" id="IPR000182">
    <property type="entry name" value="GNAT_dom"/>
</dbReference>
<dbReference type="EC" id="2.3.1.48" evidence="2"/>
<evidence type="ECO:0000313" key="9">
    <source>
        <dbReference type="Proteomes" id="UP000825729"/>
    </source>
</evidence>
<dbReference type="SUPFAM" id="SSF55729">
    <property type="entry name" value="Acyl-CoA N-acyltransferases (Nat)"/>
    <property type="match status" value="1"/>
</dbReference>
<dbReference type="GO" id="GO:0000781">
    <property type="term" value="C:chromosome, telomeric region"/>
    <property type="evidence" value="ECO:0007669"/>
    <property type="project" value="GOC"/>
</dbReference>
<organism evidence="8 9">
    <name type="scientific">Aristolochia fimbriata</name>
    <name type="common">White veined hardy Dutchman's pipe vine</name>
    <dbReference type="NCBI Taxonomy" id="158543"/>
    <lineage>
        <taxon>Eukaryota</taxon>
        <taxon>Viridiplantae</taxon>
        <taxon>Streptophyta</taxon>
        <taxon>Embryophyta</taxon>
        <taxon>Tracheophyta</taxon>
        <taxon>Spermatophyta</taxon>
        <taxon>Magnoliopsida</taxon>
        <taxon>Magnoliidae</taxon>
        <taxon>Piperales</taxon>
        <taxon>Aristolochiaceae</taxon>
        <taxon>Aristolochia</taxon>
    </lineage>
</organism>
<keyword evidence="4" id="KW-0012">Acyltransferase</keyword>
<dbReference type="PANTHER" id="PTHR12046">
    <property type="entry name" value="HISTONE ACETYLTRANSFERASE TYPE B CATALYTIC SUBUNIT"/>
    <property type="match status" value="1"/>
</dbReference>
<comment type="similarity">
    <text evidence="1">Belongs to the HAT1 family.</text>
</comment>
<sequence length="441" mass="49812">MGLKRRGSGQPEVKRRKRVGFTEFDIGVEANECVKIFLVSKPEEVDQADSCCINPVDLNQFFGEDGKIYGYKDLKINIWLSSRSFHAYPEISFQKSFKGAMGITDLNPVFQIMFGESLVVKKDEFLDTFSTEQNYIRDVVSNGTVLHSKVMEKHDDSSTYISETESFTTEHQIISMDPSSGPVGQLYSRLVPLVLLLVEGGRPIDISDPRWDIYFSVEKEFNQLGAIGIKLLGFATMYRFYHHPDSTRFRISQLLVLPPYQGHGYGRLLLETINSIAIDEDIYDVTAEEPSDYLQQIRVCIDTLRLLTFEPVKPSLTSFSSQLKESNLSKKVGKFCSDPPAGDQKSMENFRTCIADRLKAEILEKNPETNGKTVIDVPSEYNPQMTFVVFQAASQEKVDQAGVNGNETNIQDEQLNQVVDKHVEEIVELAKKVTMHAKGQV</sequence>
<dbReference type="InterPro" id="IPR016181">
    <property type="entry name" value="Acyl_CoA_acyltransferase"/>
</dbReference>
<dbReference type="GO" id="GO:0005634">
    <property type="term" value="C:nucleus"/>
    <property type="evidence" value="ECO:0007669"/>
    <property type="project" value="InterPro"/>
</dbReference>
<evidence type="ECO:0000313" key="8">
    <source>
        <dbReference type="EMBL" id="KAG9456502.1"/>
    </source>
</evidence>
<dbReference type="InterPro" id="IPR019467">
    <property type="entry name" value="Hat1_N"/>
</dbReference>
<evidence type="ECO:0000256" key="1">
    <source>
        <dbReference type="ARBA" id="ARBA00010543"/>
    </source>
</evidence>
<dbReference type="Gene3D" id="3.40.630.30">
    <property type="match status" value="1"/>
</dbReference>
<dbReference type="Pfam" id="PF10394">
    <property type="entry name" value="Hat1_N"/>
    <property type="match status" value="1"/>
</dbReference>
<reference evidence="8 9" key="1">
    <citation type="submission" date="2021-07" db="EMBL/GenBank/DDBJ databases">
        <title>The Aristolochia fimbriata genome: insights into angiosperm evolution, floral development and chemical biosynthesis.</title>
        <authorList>
            <person name="Jiao Y."/>
        </authorList>
    </citation>
    <scope>NUCLEOTIDE SEQUENCE [LARGE SCALE GENOMIC DNA]</scope>
    <source>
        <strain evidence="8">IBCAS-2021</strain>
        <tissue evidence="8">Leaf</tissue>
    </source>
</reference>
<dbReference type="InterPro" id="IPR017380">
    <property type="entry name" value="Hist_AcTrfase_B-typ_cat-su"/>
</dbReference>
<evidence type="ECO:0000259" key="6">
    <source>
        <dbReference type="Pfam" id="PF00583"/>
    </source>
</evidence>
<dbReference type="CDD" id="cd04301">
    <property type="entry name" value="NAT_SF"/>
    <property type="match status" value="1"/>
</dbReference>
<dbReference type="Proteomes" id="UP000825729">
    <property type="component" value="Unassembled WGS sequence"/>
</dbReference>
<evidence type="ECO:0000256" key="3">
    <source>
        <dbReference type="ARBA" id="ARBA00022679"/>
    </source>
</evidence>
<dbReference type="Pfam" id="PF00583">
    <property type="entry name" value="Acetyltransf_1"/>
    <property type="match status" value="1"/>
</dbReference>
<dbReference type="GO" id="GO:0031509">
    <property type="term" value="P:subtelomeric heterochromatin formation"/>
    <property type="evidence" value="ECO:0007669"/>
    <property type="project" value="InterPro"/>
</dbReference>
<comment type="caution">
    <text evidence="8">The sequence shown here is derived from an EMBL/GenBank/DDBJ whole genome shotgun (WGS) entry which is preliminary data.</text>
</comment>
<dbReference type="GO" id="GO:0004402">
    <property type="term" value="F:histone acetyltransferase activity"/>
    <property type="evidence" value="ECO:0007669"/>
    <property type="project" value="InterPro"/>
</dbReference>
<proteinExistence type="inferred from homology"/>
<evidence type="ECO:0000256" key="4">
    <source>
        <dbReference type="ARBA" id="ARBA00023315"/>
    </source>
</evidence>
<gene>
    <name evidence="8" type="ORF">H6P81_001010</name>
</gene>
<accession>A0AAV7F5U2</accession>
<dbReference type="Gene3D" id="3.90.360.10">
    <property type="entry name" value="Histone acetyl transferase 1 (HAT1), N-terminal domain"/>
    <property type="match status" value="1"/>
</dbReference>
<evidence type="ECO:0000256" key="5">
    <source>
        <dbReference type="ARBA" id="ARBA00048017"/>
    </source>
</evidence>
<name>A0AAV7F5U2_ARIFI</name>
<evidence type="ECO:0000259" key="7">
    <source>
        <dbReference type="Pfam" id="PF10394"/>
    </source>
</evidence>
<feature type="domain" description="Histone acetyl transferase HAT1 N-terminal" evidence="7">
    <location>
        <begin position="28"/>
        <end position="199"/>
    </location>
</feature>
<keyword evidence="9" id="KW-1185">Reference proteome</keyword>
<dbReference type="AlphaFoldDB" id="A0AAV7F5U2"/>
<keyword evidence="3" id="KW-0808">Transferase</keyword>
<feature type="domain" description="N-acetyltransferase" evidence="6">
    <location>
        <begin position="230"/>
        <end position="284"/>
    </location>
</feature>
<dbReference type="InterPro" id="IPR037113">
    <property type="entry name" value="Hat1_N_sf"/>
</dbReference>
<comment type="catalytic activity">
    <reaction evidence="5">
        <text>L-lysyl-[protein] + acetyl-CoA = N(6)-acetyl-L-lysyl-[protein] + CoA + H(+)</text>
        <dbReference type="Rhea" id="RHEA:45948"/>
        <dbReference type="Rhea" id="RHEA-COMP:9752"/>
        <dbReference type="Rhea" id="RHEA-COMP:10731"/>
        <dbReference type="ChEBI" id="CHEBI:15378"/>
        <dbReference type="ChEBI" id="CHEBI:29969"/>
        <dbReference type="ChEBI" id="CHEBI:57287"/>
        <dbReference type="ChEBI" id="CHEBI:57288"/>
        <dbReference type="ChEBI" id="CHEBI:61930"/>
        <dbReference type="EC" id="2.3.1.48"/>
    </reaction>
</comment>